<dbReference type="VEuPathDB" id="AmoebaDB:DICPUDRAFT_94137"/>
<evidence type="ECO:0000313" key="2">
    <source>
        <dbReference type="EMBL" id="EGC37180.1"/>
    </source>
</evidence>
<dbReference type="Proteomes" id="UP000001064">
    <property type="component" value="Unassembled WGS sequence"/>
</dbReference>
<proteinExistence type="predicted"/>
<dbReference type="InParanoid" id="F0ZFV6"/>
<gene>
    <name evidence="2" type="ORF">DICPUDRAFT_94137</name>
</gene>
<dbReference type="AlphaFoldDB" id="F0ZFV6"/>
<feature type="transmembrane region" description="Helical" evidence="1">
    <location>
        <begin position="27"/>
        <end position="45"/>
    </location>
</feature>
<dbReference type="RefSeq" id="XP_003286308.1">
    <property type="nucleotide sequence ID" value="XM_003286260.1"/>
</dbReference>
<dbReference type="GeneID" id="10503702"/>
<sequence>MLPEEYKTMIDSINMFYGKEKNYEKKYYFFLLVLVALMFGSFIMPFVEWNIVIKIIYIIITLLFIIFVIWYMVTSIADINKSIKKQIASLNSNLTLRNITFALLEIMSYKEHCEISNSDGYSKLDFEIFKKLPAVKLLVSFSTSTPVQGNNDQEQFSHLNSQPIPNSSNIHYANTSQVNIFINNNPKDEINSINLKPTFVYPISTEELLSNSISME</sequence>
<feature type="transmembrane region" description="Helical" evidence="1">
    <location>
        <begin position="51"/>
        <end position="73"/>
    </location>
</feature>
<evidence type="ECO:0000313" key="3">
    <source>
        <dbReference type="Proteomes" id="UP000001064"/>
    </source>
</evidence>
<evidence type="ECO:0000256" key="1">
    <source>
        <dbReference type="SAM" id="Phobius"/>
    </source>
</evidence>
<dbReference type="KEGG" id="dpp:DICPUDRAFT_94137"/>
<protein>
    <submittedName>
        <fullName evidence="2">Expressed protein</fullName>
    </submittedName>
</protein>
<keyword evidence="1" id="KW-1133">Transmembrane helix</keyword>
<accession>F0ZFV6</accession>
<keyword evidence="1" id="KW-0472">Membrane</keyword>
<dbReference type="EMBL" id="GL871006">
    <property type="protein sequence ID" value="EGC37180.1"/>
    <property type="molecule type" value="Genomic_DNA"/>
</dbReference>
<name>F0ZFV6_DICPU</name>
<organism evidence="2 3">
    <name type="scientific">Dictyostelium purpureum</name>
    <name type="common">Slime mold</name>
    <dbReference type="NCBI Taxonomy" id="5786"/>
    <lineage>
        <taxon>Eukaryota</taxon>
        <taxon>Amoebozoa</taxon>
        <taxon>Evosea</taxon>
        <taxon>Eumycetozoa</taxon>
        <taxon>Dictyostelia</taxon>
        <taxon>Dictyosteliales</taxon>
        <taxon>Dictyosteliaceae</taxon>
        <taxon>Dictyostelium</taxon>
    </lineage>
</organism>
<keyword evidence="3" id="KW-1185">Reference proteome</keyword>
<reference evidence="3" key="1">
    <citation type="journal article" date="2011" name="Genome Biol.">
        <title>Comparative genomics of the social amoebae Dictyostelium discoideum and Dictyostelium purpureum.</title>
        <authorList>
            <consortium name="US DOE Joint Genome Institute (JGI-PGF)"/>
            <person name="Sucgang R."/>
            <person name="Kuo A."/>
            <person name="Tian X."/>
            <person name="Salerno W."/>
            <person name="Parikh A."/>
            <person name="Feasley C.L."/>
            <person name="Dalin E."/>
            <person name="Tu H."/>
            <person name="Huang E."/>
            <person name="Barry K."/>
            <person name="Lindquist E."/>
            <person name="Shapiro H."/>
            <person name="Bruce D."/>
            <person name="Schmutz J."/>
            <person name="Salamov A."/>
            <person name="Fey P."/>
            <person name="Gaudet P."/>
            <person name="Anjard C."/>
            <person name="Babu M.M."/>
            <person name="Basu S."/>
            <person name="Bushmanova Y."/>
            <person name="van der Wel H."/>
            <person name="Katoh-Kurasawa M."/>
            <person name="Dinh C."/>
            <person name="Coutinho P.M."/>
            <person name="Saito T."/>
            <person name="Elias M."/>
            <person name="Schaap P."/>
            <person name="Kay R.R."/>
            <person name="Henrissat B."/>
            <person name="Eichinger L."/>
            <person name="Rivero F."/>
            <person name="Putnam N.H."/>
            <person name="West C.M."/>
            <person name="Loomis W.F."/>
            <person name="Chisholm R.L."/>
            <person name="Shaulsky G."/>
            <person name="Strassmann J.E."/>
            <person name="Queller D.C."/>
            <person name="Kuspa A."/>
            <person name="Grigoriev I.V."/>
        </authorList>
    </citation>
    <scope>NUCLEOTIDE SEQUENCE [LARGE SCALE GENOMIC DNA]</scope>
    <source>
        <strain evidence="3">QSDP1</strain>
    </source>
</reference>
<keyword evidence="1" id="KW-0812">Transmembrane</keyword>